<dbReference type="AlphaFoldDB" id="A0A7M1SXW2"/>
<dbReference type="GO" id="GO:0005886">
    <property type="term" value="C:plasma membrane"/>
    <property type="evidence" value="ECO:0007669"/>
    <property type="project" value="UniProtKB-SubCell"/>
</dbReference>
<feature type="transmembrane region" description="Helical" evidence="7">
    <location>
        <begin position="99"/>
        <end position="118"/>
    </location>
</feature>
<evidence type="ECO:0000256" key="1">
    <source>
        <dbReference type="ARBA" id="ARBA00004651"/>
    </source>
</evidence>
<keyword evidence="9" id="KW-1185">Reference proteome</keyword>
<feature type="transmembrane region" description="Helical" evidence="7">
    <location>
        <begin position="185"/>
        <end position="206"/>
    </location>
</feature>
<feature type="transmembrane region" description="Helical" evidence="7">
    <location>
        <begin position="158"/>
        <end position="179"/>
    </location>
</feature>
<comment type="similarity">
    <text evidence="2">Belongs to the UPF0324 family.</text>
</comment>
<keyword evidence="5 7" id="KW-1133">Transmembrane helix</keyword>
<gene>
    <name evidence="8" type="ORF">IM660_04580</name>
</gene>
<dbReference type="InterPro" id="IPR018383">
    <property type="entry name" value="UPF0324_pro"/>
</dbReference>
<feature type="transmembrane region" description="Helical" evidence="7">
    <location>
        <begin position="311"/>
        <end position="332"/>
    </location>
</feature>
<evidence type="ECO:0000256" key="2">
    <source>
        <dbReference type="ARBA" id="ARBA00007977"/>
    </source>
</evidence>
<evidence type="ECO:0000256" key="4">
    <source>
        <dbReference type="ARBA" id="ARBA00022692"/>
    </source>
</evidence>
<evidence type="ECO:0000256" key="7">
    <source>
        <dbReference type="SAM" id="Phobius"/>
    </source>
</evidence>
<organism evidence="8 9">
    <name type="scientific">Ruania alkalisoli</name>
    <dbReference type="NCBI Taxonomy" id="2779775"/>
    <lineage>
        <taxon>Bacteria</taxon>
        <taxon>Bacillati</taxon>
        <taxon>Actinomycetota</taxon>
        <taxon>Actinomycetes</taxon>
        <taxon>Micrococcales</taxon>
        <taxon>Ruaniaceae</taxon>
        <taxon>Ruania</taxon>
    </lineage>
</organism>
<protein>
    <submittedName>
        <fullName evidence="8">Putative sulfate exporter family transporter</fullName>
    </submittedName>
</protein>
<keyword evidence="3" id="KW-1003">Cell membrane</keyword>
<evidence type="ECO:0000256" key="6">
    <source>
        <dbReference type="ARBA" id="ARBA00023136"/>
    </source>
</evidence>
<name>A0A7M1SXW2_9MICO</name>
<keyword evidence="6 7" id="KW-0472">Membrane</keyword>
<dbReference type="KEGG" id="halt:IM660_04580"/>
<feature type="transmembrane region" description="Helical" evidence="7">
    <location>
        <begin position="44"/>
        <end position="62"/>
    </location>
</feature>
<keyword evidence="4 7" id="KW-0812">Transmembrane</keyword>
<feature type="transmembrane region" description="Helical" evidence="7">
    <location>
        <begin position="252"/>
        <end position="270"/>
    </location>
</feature>
<dbReference type="PANTHER" id="PTHR30106:SF1">
    <property type="entry name" value="UPF0324 MEMBRANE PROTEIN FN0533"/>
    <property type="match status" value="1"/>
</dbReference>
<proteinExistence type="inferred from homology"/>
<dbReference type="PANTHER" id="PTHR30106">
    <property type="entry name" value="INNER MEMBRANE PROTEIN YEIH-RELATED"/>
    <property type="match status" value="1"/>
</dbReference>
<comment type="subcellular location">
    <subcellularLocation>
        <location evidence="1">Cell membrane</location>
        <topology evidence="1">Multi-pass membrane protein</topology>
    </subcellularLocation>
</comment>
<dbReference type="Pfam" id="PF03601">
    <property type="entry name" value="Cons_hypoth698"/>
    <property type="match status" value="1"/>
</dbReference>
<dbReference type="Proteomes" id="UP000593758">
    <property type="component" value="Chromosome"/>
</dbReference>
<sequence>MAPPTPPPGANAELLGVQARDAEQLNVRPAGTAGIVGRAGRGPVLTAVLLCAVLTAAATLAGRAVPLVGAPVLAVVAGAIVATAAGPRRRHAWAPALPVASRWGLQAAVVLLGVHLSLGEVAAVGSQALPVTIGTLLICLGAAVGLGRLLGVDRDLRTLIGVGTAVCGASAIAAVTPVLRPAGATVAYALSTVFVFNIAAVLAFPALGHALGLSDEAFGVLAGTAVNDMSSVVAAAGSYSPEAAHTAVVVKLSRTLAIIPICLVLAAVVARRDSPTAARRPVWRLVPWFLVGFVAVAALNTLGLIPTDIQAASAQTSTVLITAALAAIGLATDLPALRRTGPTPLVLGGVLWLVVTGASLGLQALF</sequence>
<feature type="transmembrane region" description="Helical" evidence="7">
    <location>
        <begin position="282"/>
        <end position="305"/>
    </location>
</feature>
<dbReference type="RefSeq" id="WP_193498229.1">
    <property type="nucleotide sequence ID" value="NZ_CP063169.1"/>
</dbReference>
<evidence type="ECO:0000256" key="3">
    <source>
        <dbReference type="ARBA" id="ARBA00022475"/>
    </source>
</evidence>
<evidence type="ECO:0000256" key="5">
    <source>
        <dbReference type="ARBA" id="ARBA00022989"/>
    </source>
</evidence>
<feature type="transmembrane region" description="Helical" evidence="7">
    <location>
        <begin position="124"/>
        <end position="146"/>
    </location>
</feature>
<evidence type="ECO:0000313" key="8">
    <source>
        <dbReference type="EMBL" id="QOR71572.1"/>
    </source>
</evidence>
<reference evidence="8 9" key="1">
    <citation type="submission" date="2020-10" db="EMBL/GenBank/DDBJ databases">
        <title>Haloactinobacterium sp. RN3S43, a bacterium isolated from saline soil.</title>
        <authorList>
            <person name="Sun J.-Q."/>
        </authorList>
    </citation>
    <scope>NUCLEOTIDE SEQUENCE [LARGE SCALE GENOMIC DNA]</scope>
    <source>
        <strain evidence="8 9">RN3S43</strain>
    </source>
</reference>
<dbReference type="EMBL" id="CP063169">
    <property type="protein sequence ID" value="QOR71572.1"/>
    <property type="molecule type" value="Genomic_DNA"/>
</dbReference>
<feature type="transmembrane region" description="Helical" evidence="7">
    <location>
        <begin position="344"/>
        <end position="365"/>
    </location>
</feature>
<accession>A0A7M1SXW2</accession>
<evidence type="ECO:0000313" key="9">
    <source>
        <dbReference type="Proteomes" id="UP000593758"/>
    </source>
</evidence>
<feature type="transmembrane region" description="Helical" evidence="7">
    <location>
        <begin position="68"/>
        <end position="87"/>
    </location>
</feature>